<reference evidence="1 2" key="1">
    <citation type="submission" date="2020-02" db="EMBL/GenBank/DDBJ databases">
        <title>Tigecycline-resistant Acinetobacter species from pigs and migratory birds.</title>
        <authorList>
            <person name="Chen C."/>
            <person name="Sun J."/>
            <person name="Liao X.-P."/>
            <person name="Liu Y.-H."/>
        </authorList>
    </citation>
    <scope>NUCLEOTIDE SEQUENCE [LARGE SCALE GENOMIC DNA]</scope>
    <source>
        <strain evidence="1 2">YH12207_T</strain>
    </source>
</reference>
<organism evidence="1 2">
    <name type="scientific">Acinetobacter piscicola</name>
    <dbReference type="NCBI Taxonomy" id="2006115"/>
    <lineage>
        <taxon>Bacteria</taxon>
        <taxon>Pseudomonadati</taxon>
        <taxon>Pseudomonadota</taxon>
        <taxon>Gammaproteobacteria</taxon>
        <taxon>Moraxellales</taxon>
        <taxon>Moraxellaceae</taxon>
        <taxon>Acinetobacter</taxon>
    </lineage>
</organism>
<protein>
    <submittedName>
        <fullName evidence="1">Uncharacterized protein</fullName>
    </submittedName>
</protein>
<evidence type="ECO:0000313" key="1">
    <source>
        <dbReference type="EMBL" id="QOW46572.1"/>
    </source>
</evidence>
<evidence type="ECO:0000313" key="2">
    <source>
        <dbReference type="Proteomes" id="UP000593966"/>
    </source>
</evidence>
<keyword evidence="2" id="KW-1185">Reference proteome</keyword>
<dbReference type="AlphaFoldDB" id="A0A7S6VX88"/>
<name>A0A7S6VX88_9GAMM</name>
<sequence>MGKSRNLGEFLYFDLSTPAAKQQLNQIKSNKNQQAEGAGLVIAKDGKLTTVQCYWSEVFH</sequence>
<dbReference type="EMBL" id="CP048659">
    <property type="protein sequence ID" value="QOW46572.1"/>
    <property type="molecule type" value="Genomic_DNA"/>
</dbReference>
<accession>A0A7S6VX88</accession>
<gene>
    <name evidence="1" type="ORF">G0028_12090</name>
</gene>
<proteinExistence type="predicted"/>
<dbReference type="Proteomes" id="UP000593966">
    <property type="component" value="Chromosome"/>
</dbReference>